<evidence type="ECO:0000313" key="2">
    <source>
        <dbReference type="EMBL" id="CAG8363552.1"/>
    </source>
</evidence>
<name>A0A9W4IZS7_9EURO</name>
<evidence type="ECO:0000259" key="1">
    <source>
        <dbReference type="Pfam" id="PF12697"/>
    </source>
</evidence>
<dbReference type="PANTHER" id="PTHR37017">
    <property type="entry name" value="AB HYDROLASE-1 DOMAIN-CONTAINING PROTEIN-RELATED"/>
    <property type="match status" value="1"/>
</dbReference>
<dbReference type="OrthoDB" id="10253254at2759"/>
<evidence type="ECO:0000313" key="3">
    <source>
        <dbReference type="Proteomes" id="UP001152592"/>
    </source>
</evidence>
<dbReference type="GO" id="GO:0017000">
    <property type="term" value="P:antibiotic biosynthetic process"/>
    <property type="evidence" value="ECO:0007669"/>
    <property type="project" value="UniProtKB-ARBA"/>
</dbReference>
<protein>
    <recommendedName>
        <fullName evidence="1">AB hydrolase-1 domain-containing protein</fullName>
    </recommendedName>
</protein>
<comment type="caution">
    <text evidence="2">The sequence shown here is derived from an EMBL/GenBank/DDBJ whole genome shotgun (WGS) entry which is preliminary data.</text>
</comment>
<organism evidence="2 3">
    <name type="scientific">Penicillium salamii</name>
    <dbReference type="NCBI Taxonomy" id="1612424"/>
    <lineage>
        <taxon>Eukaryota</taxon>
        <taxon>Fungi</taxon>
        <taxon>Dikarya</taxon>
        <taxon>Ascomycota</taxon>
        <taxon>Pezizomycotina</taxon>
        <taxon>Eurotiomycetes</taxon>
        <taxon>Eurotiomycetidae</taxon>
        <taxon>Eurotiales</taxon>
        <taxon>Aspergillaceae</taxon>
        <taxon>Penicillium</taxon>
    </lineage>
</organism>
<feature type="domain" description="AB hydrolase-1" evidence="1">
    <location>
        <begin position="9"/>
        <end position="237"/>
    </location>
</feature>
<dbReference type="GO" id="GO:0072330">
    <property type="term" value="P:monocarboxylic acid biosynthetic process"/>
    <property type="evidence" value="ECO:0007669"/>
    <property type="project" value="UniProtKB-ARBA"/>
</dbReference>
<dbReference type="Pfam" id="PF12697">
    <property type="entry name" value="Abhydrolase_6"/>
    <property type="match status" value="1"/>
</dbReference>
<dbReference type="SUPFAM" id="SSF53474">
    <property type="entry name" value="alpha/beta-Hydrolases"/>
    <property type="match status" value="1"/>
</dbReference>
<accession>A0A9W4IZS7</accession>
<dbReference type="PANTHER" id="PTHR37017:SF11">
    <property type="entry name" value="ESTERASE_LIPASE_THIOESTERASE DOMAIN-CONTAINING PROTEIN"/>
    <property type="match status" value="1"/>
</dbReference>
<dbReference type="InterPro" id="IPR052897">
    <property type="entry name" value="Sec-Metab_Biosynth_Hydrolase"/>
</dbReference>
<reference evidence="2" key="1">
    <citation type="submission" date="2021-07" db="EMBL/GenBank/DDBJ databases">
        <authorList>
            <person name="Branca A.L. A."/>
        </authorList>
    </citation>
    <scope>NUCLEOTIDE SEQUENCE</scope>
</reference>
<dbReference type="InterPro" id="IPR000073">
    <property type="entry name" value="AB_hydrolase_1"/>
</dbReference>
<dbReference type="Gene3D" id="3.40.50.1820">
    <property type="entry name" value="alpha/beta hydrolase"/>
    <property type="match status" value="1"/>
</dbReference>
<sequence length="244" mass="26595">MALQDDTIVVFAPGAWNAGSAYDDFRELLKQKCIAAFAIDHLSNGAEPPTKGLNDDVQNLRRVLIAHIDQGKKIVLVGHSYGGMVITGAAQGLGLNEREAAGKRGGIKVLVFMTAFVSPKGKNLKDMVGGQLWPWMLVQGNYVRLGFAVDVVQDVSEELKARHAKDIHSHICLPAFLEPATEEPWHTIPSAYIACDDDVALPPAMQDSMIGLLPEPRVFRLPSGHNPFWSMPDETASILTELCN</sequence>
<dbReference type="Proteomes" id="UP001152592">
    <property type="component" value="Unassembled WGS sequence"/>
</dbReference>
<gene>
    <name evidence="2" type="ORF">PSALAMII_LOCUS3882</name>
</gene>
<proteinExistence type="predicted"/>
<dbReference type="EMBL" id="CAJVPD010000188">
    <property type="protein sequence ID" value="CAG8363552.1"/>
    <property type="molecule type" value="Genomic_DNA"/>
</dbReference>
<dbReference type="InterPro" id="IPR029058">
    <property type="entry name" value="AB_hydrolase_fold"/>
</dbReference>
<dbReference type="AlphaFoldDB" id="A0A9W4IZS7"/>